<reference evidence="2 3" key="1">
    <citation type="submission" date="2017-12" db="EMBL/GenBank/DDBJ databases">
        <title>Characterization of six clinical isolates of Enterochimera gen. nov., a novel genus of the Yersiniaciae family and the three species Enterochimera arupensis sp. nov., Enterochimera coloradensis sp. nov, and Enterochimera californica sp. nov.</title>
        <authorList>
            <person name="Rossi A."/>
            <person name="Fisher M."/>
        </authorList>
    </citation>
    <scope>NUCLEOTIDE SEQUENCE [LARGE SCALE GENOMIC DNA]</scope>
    <source>
        <strain evidence="3">2015-Iso6</strain>
    </source>
</reference>
<dbReference type="Pfam" id="PF06366">
    <property type="entry name" value="FlhE"/>
    <property type="match status" value="1"/>
</dbReference>
<dbReference type="OrthoDB" id="6521367at2"/>
<feature type="chain" id="PRO_5014930914" evidence="1">
    <location>
        <begin position="20"/>
        <end position="134"/>
    </location>
</feature>
<keyword evidence="2" id="KW-0969">Cilium</keyword>
<dbReference type="EMBL" id="PJZF01000031">
    <property type="protein sequence ID" value="PLR30600.1"/>
    <property type="molecule type" value="Genomic_DNA"/>
</dbReference>
<evidence type="ECO:0000313" key="2">
    <source>
        <dbReference type="EMBL" id="PLR30600.1"/>
    </source>
</evidence>
<feature type="signal peptide" evidence="1">
    <location>
        <begin position="1"/>
        <end position="19"/>
    </location>
</feature>
<keyword evidence="1" id="KW-0732">Signal</keyword>
<dbReference type="InterPro" id="IPR009420">
    <property type="entry name" value="FlhE"/>
</dbReference>
<gene>
    <name evidence="2" type="ORF">CYR55_21940</name>
</gene>
<dbReference type="Proteomes" id="UP000234240">
    <property type="component" value="Unassembled WGS sequence"/>
</dbReference>
<keyword evidence="2" id="KW-0282">Flagellum</keyword>
<evidence type="ECO:0000313" key="3">
    <source>
        <dbReference type="Proteomes" id="UP000234240"/>
    </source>
</evidence>
<organism evidence="2 3">
    <name type="scientific">Chimaeribacter californicus</name>
    <dbReference type="NCBI Taxonomy" id="2060067"/>
    <lineage>
        <taxon>Bacteria</taxon>
        <taxon>Pseudomonadati</taxon>
        <taxon>Pseudomonadota</taxon>
        <taxon>Gammaproteobacteria</taxon>
        <taxon>Enterobacterales</taxon>
        <taxon>Yersiniaceae</taxon>
        <taxon>Chimaeribacter</taxon>
    </lineage>
</organism>
<sequence>MRALLMTTLLMLLPAGGFASGTWSADSRGITLPLRNQALSTPALSPPPSAPVGQALIATVNWRYRLLGPTPDGLRVQLCTLQRCTEINGQSGTTHGLGGEVANQPLRMIFSVAGKGVLNPPLRVVGQEIRVNYR</sequence>
<protein>
    <submittedName>
        <fullName evidence="2">Flagellar protein FlhE</fullName>
    </submittedName>
</protein>
<comment type="caution">
    <text evidence="2">The sequence shown here is derived from an EMBL/GenBank/DDBJ whole genome shotgun (WGS) entry which is preliminary data.</text>
</comment>
<accession>A0A2N5DUL8</accession>
<proteinExistence type="predicted"/>
<keyword evidence="2" id="KW-0966">Cell projection</keyword>
<evidence type="ECO:0000256" key="1">
    <source>
        <dbReference type="SAM" id="SignalP"/>
    </source>
</evidence>
<name>A0A2N5DUL8_9GAMM</name>
<keyword evidence="3" id="KW-1185">Reference proteome</keyword>
<dbReference type="AlphaFoldDB" id="A0A2N5DUL8"/>
<dbReference type="RefSeq" id="WP_101818441.1">
    <property type="nucleotide sequence ID" value="NZ_PJZF01000031.1"/>
</dbReference>